<keyword evidence="2" id="KW-1185">Reference proteome</keyword>
<accession>A0ACB9HVX1</accession>
<proteinExistence type="predicted"/>
<sequence length="611" mass="69207">MKLKDRVHMADKRKIKSEASSSSSTIDNGKGESVVVDVGRRRSSCGYCKSGSNTSITHGLWVHSLTVHDYQALLDRGWRRSGCFLYKPEMEKTCCPSYTIRLKASDFVPSKEQVRVSKRIQRFLDGSLNIKNSDEQNEFSSASSAQKDIIVDNPNRLQANNIDQMIDYLSDLINSAVLTCIEKGEFPNKIQFPKASVKSVSPNKRKLQVEEAQYLVYTSNISFQIAAALRWVHKNVGPEKDPKFVAEMLSDHLNNSASAISLSVRACNGHINFYSTETQTQADATVGRPGVSKGSSSKFPEKFQVKRQNLEIRLKRSTFDTEEYELYRKYQIKVHNDTPDHVTESSYKSFLIDSPLIFVQSNGDGSVPPCGFGSFHQQYLVNGKLVAVGVIDILPKCLSSKYLFWDPDLAFLSLGKYSALQEINWVKESQSHCPSLQYYYLGYYIHSCNKMRYKAAFRPSELLCPLRYEWVSFDIAKRLLDRKPYVVLSDFATLQNEAPLLPNAIEDQIEQEDLESNDIRVDGDEEMSEGAFEDSEDDDELVGSVTTSLVLAEMRKDVSNIVIGLRGMQLKYKDIRQAFVPNERNYLESQLDRYVTAVGTDLSERMIYSIG</sequence>
<name>A0ACB9HVX1_9ASTR</name>
<evidence type="ECO:0000313" key="1">
    <source>
        <dbReference type="EMBL" id="KAI3799972.1"/>
    </source>
</evidence>
<dbReference type="EMBL" id="CM042028">
    <property type="protein sequence ID" value="KAI3799972.1"/>
    <property type="molecule type" value="Genomic_DNA"/>
</dbReference>
<evidence type="ECO:0000313" key="2">
    <source>
        <dbReference type="Proteomes" id="UP001056120"/>
    </source>
</evidence>
<protein>
    <submittedName>
        <fullName evidence="1">Uncharacterized protein</fullName>
    </submittedName>
</protein>
<gene>
    <name evidence="1" type="ORF">L1987_35278</name>
</gene>
<dbReference type="Proteomes" id="UP001056120">
    <property type="component" value="Linkage Group LG11"/>
</dbReference>
<reference evidence="2" key="1">
    <citation type="journal article" date="2022" name="Mol. Ecol. Resour.">
        <title>The genomes of chicory, endive, great burdock and yacon provide insights into Asteraceae palaeo-polyploidization history and plant inulin production.</title>
        <authorList>
            <person name="Fan W."/>
            <person name="Wang S."/>
            <person name="Wang H."/>
            <person name="Wang A."/>
            <person name="Jiang F."/>
            <person name="Liu H."/>
            <person name="Zhao H."/>
            <person name="Xu D."/>
            <person name="Zhang Y."/>
        </authorList>
    </citation>
    <scope>NUCLEOTIDE SEQUENCE [LARGE SCALE GENOMIC DNA]</scope>
    <source>
        <strain evidence="2">cv. Yunnan</strain>
    </source>
</reference>
<comment type="caution">
    <text evidence="1">The sequence shown here is derived from an EMBL/GenBank/DDBJ whole genome shotgun (WGS) entry which is preliminary data.</text>
</comment>
<organism evidence="1 2">
    <name type="scientific">Smallanthus sonchifolius</name>
    <dbReference type="NCBI Taxonomy" id="185202"/>
    <lineage>
        <taxon>Eukaryota</taxon>
        <taxon>Viridiplantae</taxon>
        <taxon>Streptophyta</taxon>
        <taxon>Embryophyta</taxon>
        <taxon>Tracheophyta</taxon>
        <taxon>Spermatophyta</taxon>
        <taxon>Magnoliopsida</taxon>
        <taxon>eudicotyledons</taxon>
        <taxon>Gunneridae</taxon>
        <taxon>Pentapetalae</taxon>
        <taxon>asterids</taxon>
        <taxon>campanulids</taxon>
        <taxon>Asterales</taxon>
        <taxon>Asteraceae</taxon>
        <taxon>Asteroideae</taxon>
        <taxon>Heliantheae alliance</taxon>
        <taxon>Millerieae</taxon>
        <taxon>Smallanthus</taxon>
    </lineage>
</organism>
<reference evidence="1 2" key="2">
    <citation type="journal article" date="2022" name="Mol. Ecol. Resour.">
        <title>The genomes of chicory, endive, great burdock and yacon provide insights into Asteraceae paleo-polyploidization history and plant inulin production.</title>
        <authorList>
            <person name="Fan W."/>
            <person name="Wang S."/>
            <person name="Wang H."/>
            <person name="Wang A."/>
            <person name="Jiang F."/>
            <person name="Liu H."/>
            <person name="Zhao H."/>
            <person name="Xu D."/>
            <person name="Zhang Y."/>
        </authorList>
    </citation>
    <scope>NUCLEOTIDE SEQUENCE [LARGE SCALE GENOMIC DNA]</scope>
    <source>
        <strain evidence="2">cv. Yunnan</strain>
        <tissue evidence="1">Leaves</tissue>
    </source>
</reference>